<organism evidence="2 3">
    <name type="scientific">Ideonella paludis</name>
    <dbReference type="NCBI Taxonomy" id="1233411"/>
    <lineage>
        <taxon>Bacteria</taxon>
        <taxon>Pseudomonadati</taxon>
        <taxon>Pseudomonadota</taxon>
        <taxon>Betaproteobacteria</taxon>
        <taxon>Burkholderiales</taxon>
        <taxon>Sphaerotilaceae</taxon>
        <taxon>Ideonella</taxon>
    </lineage>
</organism>
<name>A0ABS5E2Z5_9BURK</name>
<protein>
    <submittedName>
        <fullName evidence="2">Uncharacterized protein</fullName>
    </submittedName>
</protein>
<keyword evidence="1" id="KW-1133">Transmembrane helix</keyword>
<dbReference type="RefSeq" id="WP_210811494.1">
    <property type="nucleotide sequence ID" value="NZ_JAGQDG010000010.1"/>
</dbReference>
<evidence type="ECO:0000313" key="3">
    <source>
        <dbReference type="Proteomes" id="UP000672097"/>
    </source>
</evidence>
<accession>A0ABS5E2Z5</accession>
<evidence type="ECO:0000256" key="1">
    <source>
        <dbReference type="SAM" id="Phobius"/>
    </source>
</evidence>
<keyword evidence="1" id="KW-0812">Transmembrane</keyword>
<dbReference type="Proteomes" id="UP000672097">
    <property type="component" value="Unassembled WGS sequence"/>
</dbReference>
<comment type="caution">
    <text evidence="2">The sequence shown here is derived from an EMBL/GenBank/DDBJ whole genome shotgun (WGS) entry which is preliminary data.</text>
</comment>
<evidence type="ECO:0000313" key="2">
    <source>
        <dbReference type="EMBL" id="MBQ0937790.1"/>
    </source>
</evidence>
<keyword evidence="1" id="KW-0472">Membrane</keyword>
<sequence length="209" mass="23323">MSNMNALMYVILGMILGGVASVAWYRHFGTREPMRTDIKPADPVLPVDTHLVLNVLNRLAIQITDEHLQDGLEALGQYLAANARDMKEGGIPPGELGLSLESYWRLTEWQHRKAAAVWQQLGPWPENTHQRAALLGRLLSALQAIERVGADRVELMANGPWSAGERREAQCTVYISSKEMPHIAPPQGWRLAENSALQFNVTWNHDIAS</sequence>
<feature type="transmembrane region" description="Helical" evidence="1">
    <location>
        <begin position="6"/>
        <end position="25"/>
    </location>
</feature>
<proteinExistence type="predicted"/>
<keyword evidence="3" id="KW-1185">Reference proteome</keyword>
<gene>
    <name evidence="2" type="ORF">KAK11_20865</name>
</gene>
<reference evidence="2 3" key="1">
    <citation type="submission" date="2021-04" db="EMBL/GenBank/DDBJ databases">
        <title>The genome sequence of type strain Ideonella paludis KCTC 32238.</title>
        <authorList>
            <person name="Liu Y."/>
        </authorList>
    </citation>
    <scope>NUCLEOTIDE SEQUENCE [LARGE SCALE GENOMIC DNA]</scope>
    <source>
        <strain evidence="2 3">KCTC 32238</strain>
    </source>
</reference>
<dbReference type="EMBL" id="JAGQDG010000010">
    <property type="protein sequence ID" value="MBQ0937790.1"/>
    <property type="molecule type" value="Genomic_DNA"/>
</dbReference>